<protein>
    <submittedName>
        <fullName evidence="1">Uncharacterized protein</fullName>
    </submittedName>
</protein>
<keyword evidence="2" id="KW-1185">Reference proteome</keyword>
<gene>
    <name evidence="1" type="ORF">AALP_AAs64068U000200</name>
</gene>
<dbReference type="EMBL" id="KL974734">
    <property type="protein sequence ID" value="KFK23844.1"/>
    <property type="molecule type" value="Genomic_DNA"/>
</dbReference>
<dbReference type="Gramene" id="KFK23844">
    <property type="protein sequence ID" value="KFK23844"/>
    <property type="gene ID" value="AALP_AAs64068U000200"/>
</dbReference>
<organism evidence="1 2">
    <name type="scientific">Arabis alpina</name>
    <name type="common">Alpine rock-cress</name>
    <dbReference type="NCBI Taxonomy" id="50452"/>
    <lineage>
        <taxon>Eukaryota</taxon>
        <taxon>Viridiplantae</taxon>
        <taxon>Streptophyta</taxon>
        <taxon>Embryophyta</taxon>
        <taxon>Tracheophyta</taxon>
        <taxon>Spermatophyta</taxon>
        <taxon>Magnoliopsida</taxon>
        <taxon>eudicotyledons</taxon>
        <taxon>Gunneridae</taxon>
        <taxon>Pentapetalae</taxon>
        <taxon>rosids</taxon>
        <taxon>malvids</taxon>
        <taxon>Brassicales</taxon>
        <taxon>Brassicaceae</taxon>
        <taxon>Arabideae</taxon>
        <taxon>Arabis</taxon>
    </lineage>
</organism>
<name>A0A087G1U2_ARAAL</name>
<evidence type="ECO:0000313" key="2">
    <source>
        <dbReference type="Proteomes" id="UP000029120"/>
    </source>
</evidence>
<dbReference type="AlphaFoldDB" id="A0A087G1U2"/>
<accession>A0A087G1U2</accession>
<reference evidence="2" key="1">
    <citation type="journal article" date="2015" name="Nat. Plants">
        <title>Genome expansion of Arabis alpina linked with retrotransposition and reduced symmetric DNA methylation.</title>
        <authorList>
            <person name="Willing E.M."/>
            <person name="Rawat V."/>
            <person name="Mandakova T."/>
            <person name="Maumus F."/>
            <person name="James G.V."/>
            <person name="Nordstroem K.J."/>
            <person name="Becker C."/>
            <person name="Warthmann N."/>
            <person name="Chica C."/>
            <person name="Szarzynska B."/>
            <person name="Zytnicki M."/>
            <person name="Albani M.C."/>
            <person name="Kiefer C."/>
            <person name="Bergonzi S."/>
            <person name="Castaings L."/>
            <person name="Mateos J.L."/>
            <person name="Berns M.C."/>
            <person name="Bujdoso N."/>
            <person name="Piofczyk T."/>
            <person name="de Lorenzo L."/>
            <person name="Barrero-Sicilia C."/>
            <person name="Mateos I."/>
            <person name="Piednoel M."/>
            <person name="Hagmann J."/>
            <person name="Chen-Min-Tao R."/>
            <person name="Iglesias-Fernandez R."/>
            <person name="Schuster S.C."/>
            <person name="Alonso-Blanco C."/>
            <person name="Roudier F."/>
            <person name="Carbonero P."/>
            <person name="Paz-Ares J."/>
            <person name="Davis S.J."/>
            <person name="Pecinka A."/>
            <person name="Quesneville H."/>
            <person name="Colot V."/>
            <person name="Lysak M.A."/>
            <person name="Weigel D."/>
            <person name="Coupland G."/>
            <person name="Schneeberger K."/>
        </authorList>
    </citation>
    <scope>NUCLEOTIDE SEQUENCE [LARGE SCALE GENOMIC DNA]</scope>
    <source>
        <strain evidence="2">cv. Pajares</strain>
    </source>
</reference>
<proteinExistence type="predicted"/>
<sequence length="33" mass="3792">MIHVKRNQLMRWIWSREKEISDACGGSGMASVD</sequence>
<evidence type="ECO:0000313" key="1">
    <source>
        <dbReference type="EMBL" id="KFK23844.1"/>
    </source>
</evidence>
<dbReference type="Proteomes" id="UP000029120">
    <property type="component" value="Unassembled WGS sequence"/>
</dbReference>